<evidence type="ECO:0000259" key="2">
    <source>
        <dbReference type="PROSITE" id="PS50405"/>
    </source>
</evidence>
<proteinExistence type="predicted"/>
<dbReference type="PROSITE" id="PS50404">
    <property type="entry name" value="GST_NTER"/>
    <property type="match status" value="1"/>
</dbReference>
<gene>
    <name evidence="3" type="ORF">M529_05095</name>
</gene>
<dbReference type="InterPro" id="IPR036249">
    <property type="entry name" value="Thioredoxin-like_sf"/>
</dbReference>
<dbReference type="PATRIC" id="fig|1346791.3.peg.978"/>
<dbReference type="EMBL" id="AUWY01000047">
    <property type="protein sequence ID" value="EQB33171.1"/>
    <property type="molecule type" value="Genomic_DNA"/>
</dbReference>
<dbReference type="SFLD" id="SFLDG00358">
    <property type="entry name" value="Main_(cytGST)"/>
    <property type="match status" value="1"/>
</dbReference>
<dbReference type="CDD" id="cd00570">
    <property type="entry name" value="GST_N_family"/>
    <property type="match status" value="1"/>
</dbReference>
<comment type="caution">
    <text evidence="3">The sequence shown here is derived from an EMBL/GenBank/DDBJ whole genome shotgun (WGS) entry which is preliminary data.</text>
</comment>
<protein>
    <submittedName>
        <fullName evidence="3">Glutathione S-transferase</fullName>
    </submittedName>
</protein>
<feature type="domain" description="GST N-terminal" evidence="1">
    <location>
        <begin position="1"/>
        <end position="77"/>
    </location>
</feature>
<dbReference type="InterPro" id="IPR004046">
    <property type="entry name" value="GST_C"/>
</dbReference>
<dbReference type="PANTHER" id="PTHR44051:SF9">
    <property type="entry name" value="GLUTATHIONE S-TRANSFERASE 1"/>
    <property type="match status" value="1"/>
</dbReference>
<organism evidence="3 4">
    <name type="scientific">Sphingobium ummariense RL-3</name>
    <dbReference type="NCBI Taxonomy" id="1346791"/>
    <lineage>
        <taxon>Bacteria</taxon>
        <taxon>Pseudomonadati</taxon>
        <taxon>Pseudomonadota</taxon>
        <taxon>Alphaproteobacteria</taxon>
        <taxon>Sphingomonadales</taxon>
        <taxon>Sphingomonadaceae</taxon>
        <taxon>Sphingobium</taxon>
    </lineage>
</organism>
<evidence type="ECO:0000259" key="1">
    <source>
        <dbReference type="PROSITE" id="PS50404"/>
    </source>
</evidence>
<dbReference type="RefSeq" id="WP_021316959.1">
    <property type="nucleotide sequence ID" value="NZ_AUWY01000047.1"/>
</dbReference>
<dbReference type="InterPro" id="IPR004045">
    <property type="entry name" value="Glutathione_S-Trfase_N"/>
</dbReference>
<keyword evidence="3" id="KW-0808">Transferase</keyword>
<dbReference type="InterPro" id="IPR036282">
    <property type="entry name" value="Glutathione-S-Trfase_C_sf"/>
</dbReference>
<dbReference type="SUPFAM" id="SSF47616">
    <property type="entry name" value="GST C-terminal domain-like"/>
    <property type="match status" value="1"/>
</dbReference>
<dbReference type="InterPro" id="IPR040079">
    <property type="entry name" value="Glutathione_S-Trfase"/>
</dbReference>
<sequence>MIVYGARPSPFVRKVLVFAAEKGIAVEMRPGGFGRGGEEFARASPFAKMPALQDGDFTISDSSAIITYMDTLHPEPNLIPLEARARARTIWYEEFADTIVQATGQKIFFNRVAGKLMGLPCDPAAADRAEAEKMPDLYDYLESVMPQSGYLVEDRFTLADIAVACPLINICYCSDGLKSGRWPRVLAWLDAVRARPSFAEAMEKEQRAMGKAAA</sequence>
<keyword evidence="4" id="KW-1185">Reference proteome</keyword>
<reference evidence="3 4" key="1">
    <citation type="journal article" date="2013" name="Genome Announc.">
        <title>Draft Genome Sequence of Sphingobium ummariense Strain RL-3, a Hexachlorocyclohexane-Degrading Bacterium.</title>
        <authorList>
            <person name="Kohli P."/>
            <person name="Dua A."/>
            <person name="Sangwan N."/>
            <person name="Oldach P."/>
            <person name="Khurana J.P."/>
            <person name="Lal R."/>
        </authorList>
    </citation>
    <scope>NUCLEOTIDE SEQUENCE [LARGE SCALE GENOMIC DNA]</scope>
    <source>
        <strain evidence="3 4">RL-3</strain>
    </source>
</reference>
<dbReference type="Proteomes" id="UP000015523">
    <property type="component" value="Unassembled WGS sequence"/>
</dbReference>
<name>T0J5F4_9SPHN</name>
<dbReference type="eggNOG" id="COG0625">
    <property type="taxonomic scope" value="Bacteria"/>
</dbReference>
<dbReference type="SUPFAM" id="SSF52833">
    <property type="entry name" value="Thioredoxin-like"/>
    <property type="match status" value="1"/>
</dbReference>
<evidence type="ECO:0000313" key="3">
    <source>
        <dbReference type="EMBL" id="EQB33171.1"/>
    </source>
</evidence>
<dbReference type="OrthoDB" id="9782992at2"/>
<evidence type="ECO:0000313" key="4">
    <source>
        <dbReference type="Proteomes" id="UP000015523"/>
    </source>
</evidence>
<accession>T0J5F4</accession>
<dbReference type="InterPro" id="IPR010987">
    <property type="entry name" value="Glutathione-S-Trfase_C-like"/>
</dbReference>
<dbReference type="GO" id="GO:0016740">
    <property type="term" value="F:transferase activity"/>
    <property type="evidence" value="ECO:0007669"/>
    <property type="project" value="UniProtKB-KW"/>
</dbReference>
<dbReference type="Gene3D" id="3.40.30.10">
    <property type="entry name" value="Glutaredoxin"/>
    <property type="match status" value="1"/>
</dbReference>
<dbReference type="STRING" id="1346791.M529_05095"/>
<dbReference type="Gene3D" id="1.20.1050.10">
    <property type="match status" value="1"/>
</dbReference>
<dbReference type="Pfam" id="PF13417">
    <property type="entry name" value="GST_N_3"/>
    <property type="match status" value="1"/>
</dbReference>
<dbReference type="AlphaFoldDB" id="T0J5F4"/>
<dbReference type="SFLD" id="SFLDS00019">
    <property type="entry name" value="Glutathione_Transferase_(cytos"/>
    <property type="match status" value="1"/>
</dbReference>
<feature type="domain" description="GST C-terminal" evidence="2">
    <location>
        <begin position="82"/>
        <end position="212"/>
    </location>
</feature>
<dbReference type="Pfam" id="PF14497">
    <property type="entry name" value="GST_C_3"/>
    <property type="match status" value="1"/>
</dbReference>
<dbReference type="PROSITE" id="PS50405">
    <property type="entry name" value="GST_CTER"/>
    <property type="match status" value="1"/>
</dbReference>
<dbReference type="CDD" id="cd00299">
    <property type="entry name" value="GST_C_family"/>
    <property type="match status" value="1"/>
</dbReference>
<dbReference type="PANTHER" id="PTHR44051">
    <property type="entry name" value="GLUTATHIONE S-TRANSFERASE-RELATED"/>
    <property type="match status" value="1"/>
</dbReference>